<organism evidence="3 4">
    <name type="scientific">Oculimacula yallundae</name>
    <dbReference type="NCBI Taxonomy" id="86028"/>
    <lineage>
        <taxon>Eukaryota</taxon>
        <taxon>Fungi</taxon>
        <taxon>Dikarya</taxon>
        <taxon>Ascomycota</taxon>
        <taxon>Pezizomycotina</taxon>
        <taxon>Leotiomycetes</taxon>
        <taxon>Helotiales</taxon>
        <taxon>Ploettnerulaceae</taxon>
        <taxon>Oculimacula</taxon>
    </lineage>
</organism>
<accession>A0ABR4C973</accession>
<evidence type="ECO:0000313" key="3">
    <source>
        <dbReference type="EMBL" id="KAL2065723.1"/>
    </source>
</evidence>
<feature type="region of interest" description="Disordered" evidence="1">
    <location>
        <begin position="234"/>
        <end position="257"/>
    </location>
</feature>
<proteinExistence type="predicted"/>
<comment type="caution">
    <text evidence="3">The sequence shown here is derived from an EMBL/GenBank/DDBJ whole genome shotgun (WGS) entry which is preliminary data.</text>
</comment>
<dbReference type="EMBL" id="JAZHXI010000012">
    <property type="protein sequence ID" value="KAL2065723.1"/>
    <property type="molecule type" value="Genomic_DNA"/>
</dbReference>
<evidence type="ECO:0000256" key="2">
    <source>
        <dbReference type="SAM" id="SignalP"/>
    </source>
</evidence>
<keyword evidence="2" id="KW-0732">Signal</keyword>
<evidence type="ECO:0000256" key="1">
    <source>
        <dbReference type="SAM" id="MobiDB-lite"/>
    </source>
</evidence>
<feature type="chain" id="PRO_5045952250" evidence="2">
    <location>
        <begin position="19"/>
        <end position="275"/>
    </location>
</feature>
<protein>
    <submittedName>
        <fullName evidence="3">Uncharacterized protein</fullName>
    </submittedName>
</protein>
<name>A0ABR4C973_9HELO</name>
<feature type="compositionally biased region" description="Polar residues" evidence="1">
    <location>
        <begin position="234"/>
        <end position="249"/>
    </location>
</feature>
<evidence type="ECO:0000313" key="4">
    <source>
        <dbReference type="Proteomes" id="UP001595075"/>
    </source>
</evidence>
<sequence>MVSLLASLVLILAAPCISWTSSAYMDLISPPRWTTDIGDRYIIKAGEIQEGYTNALTSCLNLPVPSNVTRTPFPINGGSIVFGFVNDTASPNPDPVDEKFWLDMYLSSDQLAHYSSDYFFNFGNFKRMRYWQGFQTGWTCSVGIDVASRLKQPTNETALALLEGMNITVALLIHLGRGPYRGDPNWGGYTWDEVHQCAYITLTSKPIGAKRDIETRDENADMCSRVNLDYFHTPTTTAPLGPSSTSKTSRASEKTDRRARTFLTSTTFILALLNS</sequence>
<feature type="signal peptide" evidence="2">
    <location>
        <begin position="1"/>
        <end position="18"/>
    </location>
</feature>
<gene>
    <name evidence="3" type="ORF">VTL71DRAFT_3393</name>
</gene>
<reference evidence="3 4" key="1">
    <citation type="journal article" date="2024" name="Commun. Biol.">
        <title>Comparative genomic analysis of thermophilic fungi reveals convergent evolutionary adaptations and gene losses.</title>
        <authorList>
            <person name="Steindorff A.S."/>
            <person name="Aguilar-Pontes M.V."/>
            <person name="Robinson A.J."/>
            <person name="Andreopoulos B."/>
            <person name="LaButti K."/>
            <person name="Kuo A."/>
            <person name="Mondo S."/>
            <person name="Riley R."/>
            <person name="Otillar R."/>
            <person name="Haridas S."/>
            <person name="Lipzen A."/>
            <person name="Grimwood J."/>
            <person name="Schmutz J."/>
            <person name="Clum A."/>
            <person name="Reid I.D."/>
            <person name="Moisan M.C."/>
            <person name="Butler G."/>
            <person name="Nguyen T.T.M."/>
            <person name="Dewar K."/>
            <person name="Conant G."/>
            <person name="Drula E."/>
            <person name="Henrissat B."/>
            <person name="Hansel C."/>
            <person name="Singer S."/>
            <person name="Hutchinson M.I."/>
            <person name="de Vries R.P."/>
            <person name="Natvig D.O."/>
            <person name="Powell A.J."/>
            <person name="Tsang A."/>
            <person name="Grigoriev I.V."/>
        </authorList>
    </citation>
    <scope>NUCLEOTIDE SEQUENCE [LARGE SCALE GENOMIC DNA]</scope>
    <source>
        <strain evidence="3 4">CBS 494.80</strain>
    </source>
</reference>
<dbReference type="Proteomes" id="UP001595075">
    <property type="component" value="Unassembled WGS sequence"/>
</dbReference>
<keyword evidence="4" id="KW-1185">Reference proteome</keyword>